<keyword evidence="4" id="KW-1185">Reference proteome</keyword>
<gene>
    <name evidence="2" type="ORF">DAPPUDRAFT_255620</name>
    <name evidence="3" type="ORF">DAPPUDRAFT_255627</name>
</gene>
<evidence type="ECO:0000313" key="3">
    <source>
        <dbReference type="EMBL" id="EFX71565.1"/>
    </source>
</evidence>
<feature type="transmembrane region" description="Helical" evidence="1">
    <location>
        <begin position="49"/>
        <end position="70"/>
    </location>
</feature>
<dbReference type="KEGG" id="dpx:DAPPUDRAFT_255627"/>
<dbReference type="PANTHER" id="PTHR23263">
    <property type="entry name" value="SMALL PROLINE-RICH PROTEIN"/>
    <property type="match status" value="1"/>
</dbReference>
<keyword evidence="1" id="KW-0812">Transmembrane</keyword>
<reference evidence="2 4" key="1">
    <citation type="journal article" date="2011" name="Science">
        <title>The ecoresponsive genome of Daphnia pulex.</title>
        <authorList>
            <person name="Colbourne J.K."/>
            <person name="Pfrender M.E."/>
            <person name="Gilbert D."/>
            <person name="Thomas W.K."/>
            <person name="Tucker A."/>
            <person name="Oakley T.H."/>
            <person name="Tokishita S."/>
            <person name="Aerts A."/>
            <person name="Arnold G.J."/>
            <person name="Basu M.K."/>
            <person name="Bauer D.J."/>
            <person name="Caceres C.E."/>
            <person name="Carmel L."/>
            <person name="Casola C."/>
            <person name="Choi J.H."/>
            <person name="Detter J.C."/>
            <person name="Dong Q."/>
            <person name="Dusheyko S."/>
            <person name="Eads B.D."/>
            <person name="Frohlich T."/>
            <person name="Geiler-Samerotte K.A."/>
            <person name="Gerlach D."/>
            <person name="Hatcher P."/>
            <person name="Jogdeo S."/>
            <person name="Krijgsveld J."/>
            <person name="Kriventseva E.V."/>
            <person name="Kultz D."/>
            <person name="Laforsch C."/>
            <person name="Lindquist E."/>
            <person name="Lopez J."/>
            <person name="Manak J.R."/>
            <person name="Muller J."/>
            <person name="Pangilinan J."/>
            <person name="Patwardhan R.P."/>
            <person name="Pitluck S."/>
            <person name="Pritham E.J."/>
            <person name="Rechtsteiner A."/>
            <person name="Rho M."/>
            <person name="Rogozin I.B."/>
            <person name="Sakarya O."/>
            <person name="Salamov A."/>
            <person name="Schaack S."/>
            <person name="Shapiro H."/>
            <person name="Shiga Y."/>
            <person name="Skalitzky C."/>
            <person name="Smith Z."/>
            <person name="Souvorov A."/>
            <person name="Sung W."/>
            <person name="Tang Z."/>
            <person name="Tsuchiya D."/>
            <person name="Tu H."/>
            <person name="Vos H."/>
            <person name="Wang M."/>
            <person name="Wolf Y.I."/>
            <person name="Yamagata H."/>
            <person name="Yamada T."/>
            <person name="Ye Y."/>
            <person name="Shaw J.R."/>
            <person name="Andrews J."/>
            <person name="Crease T.J."/>
            <person name="Tang H."/>
            <person name="Lucas S.M."/>
            <person name="Robertson H.M."/>
            <person name="Bork P."/>
            <person name="Koonin E.V."/>
            <person name="Zdobnov E.M."/>
            <person name="Grigoriev I.V."/>
            <person name="Lynch M."/>
            <person name="Boore J.L."/>
        </authorList>
    </citation>
    <scope>NUCLEOTIDE SEQUENCE [LARGE SCALE GENOMIC DNA]</scope>
</reference>
<dbReference type="AlphaFoldDB" id="E9H9R3"/>
<evidence type="ECO:0000313" key="2">
    <source>
        <dbReference type="EMBL" id="EFX71446.1"/>
    </source>
</evidence>
<sequence>MEDLFIQRRNEPIPGNVNLQKEEASLHVLHQSYDLCLHFRRSRRSLLKYGAVLLLGVGSLMAGATTGVPMSPAHDPKYYNTKSPDNASALLHNEVNIHTEAPKNYTTELSAPAYYTDALKYYSSSYYKTEAPVYYTKATEYYTTTKCY</sequence>
<dbReference type="KEGG" id="dpx:DAPPUDRAFT_255620"/>
<keyword evidence="1" id="KW-1133">Transmembrane helix</keyword>
<dbReference type="EMBL" id="GL732609">
    <property type="protein sequence ID" value="EFX71446.1"/>
    <property type="molecule type" value="Genomic_DNA"/>
</dbReference>
<accession>E9H9R3</accession>
<proteinExistence type="predicted"/>
<dbReference type="Proteomes" id="UP000000305">
    <property type="component" value="Unassembled WGS sequence"/>
</dbReference>
<dbReference type="HOGENOM" id="CLU_1898340_0_0_1"/>
<organism evidence="2 4">
    <name type="scientific">Daphnia pulex</name>
    <name type="common">Water flea</name>
    <dbReference type="NCBI Taxonomy" id="6669"/>
    <lineage>
        <taxon>Eukaryota</taxon>
        <taxon>Metazoa</taxon>
        <taxon>Ecdysozoa</taxon>
        <taxon>Arthropoda</taxon>
        <taxon>Crustacea</taxon>
        <taxon>Branchiopoda</taxon>
        <taxon>Diplostraca</taxon>
        <taxon>Cladocera</taxon>
        <taxon>Anomopoda</taxon>
        <taxon>Daphniidae</taxon>
        <taxon>Daphnia</taxon>
    </lineage>
</organism>
<evidence type="ECO:0000256" key="1">
    <source>
        <dbReference type="SAM" id="Phobius"/>
    </source>
</evidence>
<dbReference type="EMBL" id="GL732609">
    <property type="protein sequence ID" value="EFX71565.1"/>
    <property type="molecule type" value="Genomic_DNA"/>
</dbReference>
<keyword evidence="1" id="KW-0472">Membrane</keyword>
<protein>
    <submittedName>
        <fullName evidence="2">Uncharacterized protein</fullName>
    </submittedName>
</protein>
<name>E9H9R3_DAPPU</name>
<dbReference type="OrthoDB" id="6379388at2759"/>
<evidence type="ECO:0000313" key="4">
    <source>
        <dbReference type="Proteomes" id="UP000000305"/>
    </source>
</evidence>
<dbReference type="PANTHER" id="PTHR23263:SF124">
    <property type="entry name" value="SMALL PROLINE-RICH PROTEIN 3"/>
    <property type="match status" value="1"/>
</dbReference>